<keyword evidence="2" id="KW-0812">Transmembrane</keyword>
<evidence type="ECO:0000313" key="4">
    <source>
        <dbReference type="Proteomes" id="UP000644699"/>
    </source>
</evidence>
<protein>
    <submittedName>
        <fullName evidence="3">Uncharacterized protein</fullName>
    </submittedName>
</protein>
<dbReference type="RefSeq" id="WP_188908352.1">
    <property type="nucleotide sequence ID" value="NZ_BMIQ01000003.1"/>
</dbReference>
<evidence type="ECO:0000256" key="1">
    <source>
        <dbReference type="SAM" id="MobiDB-lite"/>
    </source>
</evidence>
<dbReference type="AlphaFoldDB" id="A0A916ZLZ8"/>
<keyword evidence="4" id="KW-1185">Reference proteome</keyword>
<name>A0A916ZLZ8_9HYPH</name>
<feature type="region of interest" description="Disordered" evidence="1">
    <location>
        <begin position="141"/>
        <end position="166"/>
    </location>
</feature>
<feature type="transmembrane region" description="Helical" evidence="2">
    <location>
        <begin position="96"/>
        <end position="115"/>
    </location>
</feature>
<feature type="compositionally biased region" description="Polar residues" evidence="1">
    <location>
        <begin position="15"/>
        <end position="26"/>
    </location>
</feature>
<proteinExistence type="predicted"/>
<organism evidence="3 4">
    <name type="scientific">Aureimonas endophytica</name>
    <dbReference type="NCBI Taxonomy" id="2027858"/>
    <lineage>
        <taxon>Bacteria</taxon>
        <taxon>Pseudomonadati</taxon>
        <taxon>Pseudomonadota</taxon>
        <taxon>Alphaproteobacteria</taxon>
        <taxon>Hyphomicrobiales</taxon>
        <taxon>Aurantimonadaceae</taxon>
        <taxon>Aureimonas</taxon>
    </lineage>
</organism>
<feature type="transmembrane region" description="Helical" evidence="2">
    <location>
        <begin position="32"/>
        <end position="53"/>
    </location>
</feature>
<dbReference type="Proteomes" id="UP000644699">
    <property type="component" value="Unassembled WGS sequence"/>
</dbReference>
<reference evidence="3" key="1">
    <citation type="journal article" date="2014" name="Int. J. Syst. Evol. Microbiol.">
        <title>Complete genome sequence of Corynebacterium casei LMG S-19264T (=DSM 44701T), isolated from a smear-ripened cheese.</title>
        <authorList>
            <consortium name="US DOE Joint Genome Institute (JGI-PGF)"/>
            <person name="Walter F."/>
            <person name="Albersmeier A."/>
            <person name="Kalinowski J."/>
            <person name="Ruckert C."/>
        </authorList>
    </citation>
    <scope>NUCLEOTIDE SEQUENCE</scope>
    <source>
        <strain evidence="3">CGMCC 1.15367</strain>
    </source>
</reference>
<sequence length="166" mass="17237">MTKPTEITTHADGTASATKPENISPPTSNGDLAALIGRNGLTVIGAVTFLLSIPANTLPADFAKIPIFYGYGLVGIIAVCGYVVLGGFERIDRKSIAGFVLLVAVACIFATPPLFSIWDSARQRAPDASLAPASVTLPDSANAHATPTPSSNANTLQPFSLEITQR</sequence>
<keyword evidence="2" id="KW-0472">Membrane</keyword>
<gene>
    <name evidence="3" type="ORF">GCM10011390_21750</name>
</gene>
<comment type="caution">
    <text evidence="3">The sequence shown here is derived from an EMBL/GenBank/DDBJ whole genome shotgun (WGS) entry which is preliminary data.</text>
</comment>
<evidence type="ECO:0000313" key="3">
    <source>
        <dbReference type="EMBL" id="GGE02517.1"/>
    </source>
</evidence>
<dbReference type="EMBL" id="BMIQ01000003">
    <property type="protein sequence ID" value="GGE02517.1"/>
    <property type="molecule type" value="Genomic_DNA"/>
</dbReference>
<feature type="transmembrane region" description="Helical" evidence="2">
    <location>
        <begin position="65"/>
        <end position="84"/>
    </location>
</feature>
<reference evidence="3" key="2">
    <citation type="submission" date="2020-09" db="EMBL/GenBank/DDBJ databases">
        <authorList>
            <person name="Sun Q."/>
            <person name="Zhou Y."/>
        </authorList>
    </citation>
    <scope>NUCLEOTIDE SEQUENCE</scope>
    <source>
        <strain evidence="3">CGMCC 1.15367</strain>
    </source>
</reference>
<evidence type="ECO:0000256" key="2">
    <source>
        <dbReference type="SAM" id="Phobius"/>
    </source>
</evidence>
<keyword evidence="2" id="KW-1133">Transmembrane helix</keyword>
<accession>A0A916ZLZ8</accession>
<feature type="region of interest" description="Disordered" evidence="1">
    <location>
        <begin position="1"/>
        <end position="26"/>
    </location>
</feature>